<dbReference type="OrthoDB" id="6077919at2759"/>
<dbReference type="GO" id="GO:0000978">
    <property type="term" value="F:RNA polymerase II cis-regulatory region sequence-specific DNA binding"/>
    <property type="evidence" value="ECO:0007669"/>
    <property type="project" value="InterPro"/>
</dbReference>
<evidence type="ECO:0000313" key="9">
    <source>
        <dbReference type="EMBL" id="ROV94546.1"/>
    </source>
</evidence>
<reference evidence="9 10" key="1">
    <citation type="submission" date="2015-09" db="EMBL/GenBank/DDBJ databases">
        <title>Host preference determinants of Valsa canker pathogens revealed by comparative genomics.</title>
        <authorList>
            <person name="Yin Z."/>
            <person name="Huang L."/>
        </authorList>
    </citation>
    <scope>NUCLEOTIDE SEQUENCE [LARGE SCALE GENOMIC DNA]</scope>
    <source>
        <strain evidence="9 10">03-1</strain>
    </source>
</reference>
<name>A0A423VU64_9PEZI</name>
<dbReference type="CDD" id="cd12148">
    <property type="entry name" value="fungal_TF_MHR"/>
    <property type="match status" value="1"/>
</dbReference>
<dbReference type="PANTHER" id="PTHR40626:SF30">
    <property type="entry name" value="FINGER DOMAIN PROTEIN, PUTATIVE (AFU_ORTHOLOGUE AFUA_4G13600)-RELATED"/>
    <property type="match status" value="1"/>
</dbReference>
<dbReference type="Proteomes" id="UP000283895">
    <property type="component" value="Unassembled WGS sequence"/>
</dbReference>
<evidence type="ECO:0000256" key="1">
    <source>
        <dbReference type="ARBA" id="ARBA00004123"/>
    </source>
</evidence>
<dbReference type="PANTHER" id="PTHR40626">
    <property type="entry name" value="MIP31509P"/>
    <property type="match status" value="1"/>
</dbReference>
<dbReference type="Pfam" id="PF04082">
    <property type="entry name" value="Fungal_trans"/>
    <property type="match status" value="1"/>
</dbReference>
<evidence type="ECO:0000256" key="5">
    <source>
        <dbReference type="ARBA" id="ARBA00022833"/>
    </source>
</evidence>
<keyword evidence="6" id="KW-0539">Nucleus</keyword>
<feature type="compositionally biased region" description="Low complexity" evidence="7">
    <location>
        <begin position="86"/>
        <end position="101"/>
    </location>
</feature>
<dbReference type="GO" id="GO:0000785">
    <property type="term" value="C:chromatin"/>
    <property type="evidence" value="ECO:0007669"/>
    <property type="project" value="TreeGrafter"/>
</dbReference>
<organism evidence="9 10">
    <name type="scientific">Cytospora schulzeri</name>
    <dbReference type="NCBI Taxonomy" id="448051"/>
    <lineage>
        <taxon>Eukaryota</taxon>
        <taxon>Fungi</taxon>
        <taxon>Dikarya</taxon>
        <taxon>Ascomycota</taxon>
        <taxon>Pezizomycotina</taxon>
        <taxon>Sordariomycetes</taxon>
        <taxon>Sordariomycetidae</taxon>
        <taxon>Diaporthales</taxon>
        <taxon>Cytosporaceae</taxon>
        <taxon>Cytospora</taxon>
    </lineage>
</organism>
<proteinExistence type="predicted"/>
<accession>A0A423VU64</accession>
<feature type="region of interest" description="Disordered" evidence="7">
    <location>
        <begin position="1"/>
        <end position="301"/>
    </location>
</feature>
<gene>
    <name evidence="9" type="ORF">VMCG_08125</name>
</gene>
<feature type="compositionally biased region" description="Low complexity" evidence="7">
    <location>
        <begin position="264"/>
        <end position="273"/>
    </location>
</feature>
<evidence type="ECO:0000256" key="7">
    <source>
        <dbReference type="SAM" id="MobiDB-lite"/>
    </source>
</evidence>
<dbReference type="AlphaFoldDB" id="A0A423VU64"/>
<dbReference type="GO" id="GO:0006351">
    <property type="term" value="P:DNA-templated transcription"/>
    <property type="evidence" value="ECO:0007669"/>
    <property type="project" value="InterPro"/>
</dbReference>
<feature type="compositionally biased region" description="Basic and acidic residues" evidence="7">
    <location>
        <begin position="184"/>
        <end position="198"/>
    </location>
</feature>
<feature type="compositionally biased region" description="Polar residues" evidence="7">
    <location>
        <begin position="339"/>
        <end position="357"/>
    </location>
</feature>
<evidence type="ECO:0000256" key="2">
    <source>
        <dbReference type="ARBA" id="ARBA00022723"/>
    </source>
</evidence>
<dbReference type="GO" id="GO:0000981">
    <property type="term" value="F:DNA-binding transcription factor activity, RNA polymerase II-specific"/>
    <property type="evidence" value="ECO:0007669"/>
    <property type="project" value="InterPro"/>
</dbReference>
<evidence type="ECO:0000256" key="4">
    <source>
        <dbReference type="ARBA" id="ARBA00022771"/>
    </source>
</evidence>
<evidence type="ECO:0000256" key="6">
    <source>
        <dbReference type="ARBA" id="ARBA00023242"/>
    </source>
</evidence>
<keyword evidence="2" id="KW-0479">Metal-binding</keyword>
<evidence type="ECO:0000256" key="3">
    <source>
        <dbReference type="ARBA" id="ARBA00022737"/>
    </source>
</evidence>
<comment type="subcellular location">
    <subcellularLocation>
        <location evidence="1">Nucleus</location>
    </subcellularLocation>
</comment>
<sequence length="997" mass="107113">MSSLQSIMNADEDQHDASTSTPMDKKDKDAATPASGFRGQDPSTLSPPSHVIRSRQQPTDTDKEPGSTSAVQKGKGRAGISEPRTRTPAATTTISTASSRPEGSRRQSTTSVDSMDQHGYGSASSSMGGAGGGGLPPSHPTRPMGSPNPDVPIRLTPITGRVSRAKKGVPVHTCDMCNPPKTFTRAEHLSEQEGDKASRSGGQPPPGFHPNPTGYGGPETPSSTSDMPPTTPNLGSASYQQGGSPAPGSSRGPTKSPRISDQYGPSSGSGSTSNYTYALHPGMPGITHPGSISSSPEPAFFDDMRTPRTMPLFIATQNLEQSATLQTSLDNPPELVHTTDYSPWTSASESNYSTPPSDITRPPRYLNPNRSHGSLDWQANTGMLQAFHGNAHHEIHGTNGSLEAVAAPQYATAAHFHVSPHLAPAPFQAYGPLLDTSLMTGFPDEQTPHSMLDPSITSLHHRSSSVRSPTPPPSSAQAADTLVTPAPLSNRIDPMAQVSRQKAMVVGVGNIAASAPMIGGDGSSPSWAGNSPGGILTGSALGGVGGCGIGGMTVVTPLPRSARNSVPQYLEAYWERFHPFYPFVHRQSVEGAGADVLKCAMAAMGTQYLNTKEDRIRGNQLHEYAWQEAKRSPPWDLQAMQAIVLCEYFARFRGRKAVVRPSKLFESLYSRVLDHNPTMYTAALGHNSMELQMTNEERWHTWLDGETRRRLLSVCFIVDSHASMYHQQPRARNDVDPSTIALTGPSDSLWAARSADEWASALAANPVAGTPQYLPHPNTLTPEDVARHSYLDQDRIPHLFSKAAISISANVHLALHYTPLHDLLAVSGDSYVFCQKVVHAPTYLEHQKRLRAWAEGRSSPGFLSPARATMHAARALVGFLDRGPDPKDGVTPYVTCISNYWAMYVCALIIWAFGRHRTPAAGRGSTSTSTLASSQVSEVSAPEQLARVRGRREASAGVVSMVRRRLEADCVGPRSQLYVDAVGVLKKLEEGVNWRWF</sequence>
<evidence type="ECO:0000313" key="10">
    <source>
        <dbReference type="Proteomes" id="UP000283895"/>
    </source>
</evidence>
<feature type="domain" description="Xylanolytic transcriptional activator regulatory" evidence="8">
    <location>
        <begin position="570"/>
        <end position="792"/>
    </location>
</feature>
<keyword evidence="3" id="KW-0677">Repeat</keyword>
<keyword evidence="5" id="KW-0862">Zinc</keyword>
<feature type="region of interest" description="Disordered" evidence="7">
    <location>
        <begin position="327"/>
        <end position="362"/>
    </location>
</feature>
<comment type="caution">
    <text evidence="9">The sequence shown here is derived from an EMBL/GenBank/DDBJ whole genome shotgun (WGS) entry which is preliminary data.</text>
</comment>
<dbReference type="GO" id="GO:0005634">
    <property type="term" value="C:nucleus"/>
    <property type="evidence" value="ECO:0007669"/>
    <property type="project" value="UniProtKB-SubCell"/>
</dbReference>
<dbReference type="STRING" id="356882.A0A423VU64"/>
<protein>
    <recommendedName>
        <fullName evidence="8">Xylanolytic transcriptional activator regulatory domain-containing protein</fullName>
    </recommendedName>
</protein>
<keyword evidence="10" id="KW-1185">Reference proteome</keyword>
<dbReference type="EMBL" id="LKEA01000040">
    <property type="protein sequence ID" value="ROV94546.1"/>
    <property type="molecule type" value="Genomic_DNA"/>
</dbReference>
<feature type="compositionally biased region" description="Low complexity" evidence="7">
    <location>
        <begin position="242"/>
        <end position="253"/>
    </location>
</feature>
<evidence type="ECO:0000259" key="8">
    <source>
        <dbReference type="Pfam" id="PF04082"/>
    </source>
</evidence>
<dbReference type="GO" id="GO:0008270">
    <property type="term" value="F:zinc ion binding"/>
    <property type="evidence" value="ECO:0007669"/>
    <property type="project" value="UniProtKB-KW"/>
</dbReference>
<dbReference type="InterPro" id="IPR051059">
    <property type="entry name" value="VerF-like"/>
</dbReference>
<keyword evidence="4" id="KW-0863">Zinc-finger</keyword>
<feature type="region of interest" description="Disordered" evidence="7">
    <location>
        <begin position="441"/>
        <end position="479"/>
    </location>
</feature>
<dbReference type="InterPro" id="IPR007219">
    <property type="entry name" value="XnlR_reg_dom"/>
</dbReference>